<dbReference type="EMBL" id="LACI01000833">
    <property type="protein sequence ID" value="KJU85862.1"/>
    <property type="molecule type" value="Genomic_DNA"/>
</dbReference>
<comment type="caution">
    <text evidence="1">The sequence shown here is derived from an EMBL/GenBank/DDBJ whole genome shotgun (WGS) entry which is preliminary data.</text>
</comment>
<reference evidence="1 2" key="1">
    <citation type="submission" date="2015-02" db="EMBL/GenBank/DDBJ databases">
        <title>Single-cell genomics of uncultivated deep-branching MTB reveals a conserved set of magnetosome genes.</title>
        <authorList>
            <person name="Kolinko S."/>
            <person name="Richter M."/>
            <person name="Glockner F.O."/>
            <person name="Brachmann A."/>
            <person name="Schuler D."/>
        </authorList>
    </citation>
    <scope>NUCLEOTIDE SEQUENCE [LARGE SCALE GENOMIC DNA]</scope>
    <source>
        <strain evidence="1">TM-1</strain>
    </source>
</reference>
<dbReference type="AlphaFoldDB" id="A0A0F3GVI4"/>
<proteinExistence type="predicted"/>
<sequence length="450" mass="52020">MDFTGRCKVVPKISEQEKEMLIGSLRRLVSCREERTEENRILWRDKEDPTDTPETFKSLDALYSFVLASEALGDSLDEIRNAEANDDVLGVFLRQIDEDFFYVFDLIKTQGFFPIPYLWYWDKPFDCMDMAAFCCEFCISVLNNEDSLTYSESTRDVAKEILKRSIYSIISSASDIGPYYVWKGRGSFQKQRGAKSLKQAGSTYFTALCCSALSKYITALNISPDKLGMDFSRHGIILYITGGLKWILSRYDEDKKAFYKYDDDNEQAIYWGIFTLMAICDAKPLLDTFRDKPMFDKAESLWKDILDETSARIFNNNDLYDTVTMQVDTPGAPVIYEDRVCLGNLTTAIIRYAKEFEPVYDVKDFVIPYLRSKITQELKEGATLIMNYHYNIQAFLSYLPYNQQKVISIPYPALAKIIDEAVEEKLHEIKNIIYAKLKPFEQLLDIDKEA</sequence>
<keyword evidence="2" id="KW-1185">Reference proteome</keyword>
<gene>
    <name evidence="1" type="ORF">MBAV_001943</name>
</gene>
<name>A0A0F3GVI4_9BACT</name>
<accession>A0A0F3GVI4</accession>
<dbReference type="Proteomes" id="UP000033423">
    <property type="component" value="Unassembled WGS sequence"/>
</dbReference>
<protein>
    <submittedName>
        <fullName evidence="1">Uncharacterized protein</fullName>
    </submittedName>
</protein>
<evidence type="ECO:0000313" key="1">
    <source>
        <dbReference type="EMBL" id="KJU85862.1"/>
    </source>
</evidence>
<evidence type="ECO:0000313" key="2">
    <source>
        <dbReference type="Proteomes" id="UP000033423"/>
    </source>
</evidence>
<organism evidence="1 2">
    <name type="scientific">Candidatus Magnetobacterium bavaricum</name>
    <dbReference type="NCBI Taxonomy" id="29290"/>
    <lineage>
        <taxon>Bacteria</taxon>
        <taxon>Pseudomonadati</taxon>
        <taxon>Nitrospirota</taxon>
        <taxon>Thermodesulfovibrionia</taxon>
        <taxon>Thermodesulfovibrionales</taxon>
        <taxon>Candidatus Magnetobacteriaceae</taxon>
        <taxon>Candidatus Magnetobacterium</taxon>
    </lineage>
</organism>